<name>A0A0F5FRF5_9HYPH</name>
<dbReference type="Proteomes" id="UP000033632">
    <property type="component" value="Unassembled WGS sequence"/>
</dbReference>
<keyword evidence="3 4" id="KW-0732">Signal</keyword>
<feature type="signal peptide" evidence="4">
    <location>
        <begin position="1"/>
        <end position="22"/>
    </location>
</feature>
<dbReference type="SUPFAM" id="SSF53822">
    <property type="entry name" value="Periplasmic binding protein-like I"/>
    <property type="match status" value="1"/>
</dbReference>
<dbReference type="PATRIC" id="fig|443610.3.peg.806"/>
<comment type="subcellular location">
    <subcellularLocation>
        <location evidence="1">Cell envelope</location>
    </subcellularLocation>
</comment>
<evidence type="ECO:0000313" key="7">
    <source>
        <dbReference type="Proteomes" id="UP000033632"/>
    </source>
</evidence>
<organism evidence="6 7">
    <name type="scientific">Devosia geojensis</name>
    <dbReference type="NCBI Taxonomy" id="443610"/>
    <lineage>
        <taxon>Bacteria</taxon>
        <taxon>Pseudomonadati</taxon>
        <taxon>Pseudomonadota</taxon>
        <taxon>Alphaproteobacteria</taxon>
        <taxon>Hyphomicrobiales</taxon>
        <taxon>Devosiaceae</taxon>
        <taxon>Devosia</taxon>
    </lineage>
</organism>
<feature type="chain" id="PRO_5002486591" evidence="4">
    <location>
        <begin position="23"/>
        <end position="316"/>
    </location>
</feature>
<evidence type="ECO:0000313" key="6">
    <source>
        <dbReference type="EMBL" id="KKB11446.1"/>
    </source>
</evidence>
<comment type="caution">
    <text evidence="6">The sequence shown here is derived from an EMBL/GenBank/DDBJ whole genome shotgun (WGS) entry which is preliminary data.</text>
</comment>
<dbReference type="AlphaFoldDB" id="A0A0F5FRF5"/>
<dbReference type="InterPro" id="IPR028082">
    <property type="entry name" value="Peripla_BP_I"/>
</dbReference>
<proteinExistence type="inferred from homology"/>
<dbReference type="RefSeq" id="WP_046109026.1">
    <property type="nucleotide sequence ID" value="NZ_JZEX01000117.1"/>
</dbReference>
<evidence type="ECO:0000256" key="3">
    <source>
        <dbReference type="ARBA" id="ARBA00022729"/>
    </source>
</evidence>
<evidence type="ECO:0000259" key="5">
    <source>
        <dbReference type="Pfam" id="PF13407"/>
    </source>
</evidence>
<evidence type="ECO:0000256" key="1">
    <source>
        <dbReference type="ARBA" id="ARBA00004196"/>
    </source>
</evidence>
<dbReference type="InterPro" id="IPR025997">
    <property type="entry name" value="SBP_2_dom"/>
</dbReference>
<evidence type="ECO:0000256" key="2">
    <source>
        <dbReference type="ARBA" id="ARBA00007639"/>
    </source>
</evidence>
<dbReference type="PANTHER" id="PTHR46847:SF1">
    <property type="entry name" value="D-ALLOSE-BINDING PERIPLASMIC PROTEIN-RELATED"/>
    <property type="match status" value="1"/>
</dbReference>
<dbReference type="Pfam" id="PF13407">
    <property type="entry name" value="Peripla_BP_4"/>
    <property type="match status" value="1"/>
</dbReference>
<dbReference type="Gene3D" id="3.40.50.2300">
    <property type="match status" value="2"/>
</dbReference>
<gene>
    <name evidence="6" type="ORF">VE25_12825</name>
</gene>
<protein>
    <submittedName>
        <fullName evidence="6">ABC transporter substrate-binding protein</fullName>
    </submittedName>
</protein>
<evidence type="ECO:0000256" key="4">
    <source>
        <dbReference type="SAM" id="SignalP"/>
    </source>
</evidence>
<dbReference type="PANTHER" id="PTHR46847">
    <property type="entry name" value="D-ALLOSE-BINDING PERIPLASMIC PROTEIN-RELATED"/>
    <property type="match status" value="1"/>
</dbReference>
<comment type="similarity">
    <text evidence="2">Belongs to the bacterial solute-binding protein 2 family.</text>
</comment>
<dbReference type="GO" id="GO:0030246">
    <property type="term" value="F:carbohydrate binding"/>
    <property type="evidence" value="ECO:0007669"/>
    <property type="project" value="UniProtKB-ARBA"/>
</dbReference>
<keyword evidence="7" id="KW-1185">Reference proteome</keyword>
<feature type="domain" description="Periplasmic binding protein" evidence="5">
    <location>
        <begin position="29"/>
        <end position="261"/>
    </location>
</feature>
<dbReference type="OrthoDB" id="3600104at2"/>
<dbReference type="EMBL" id="JZEX01000117">
    <property type="protein sequence ID" value="KKB11446.1"/>
    <property type="molecule type" value="Genomic_DNA"/>
</dbReference>
<sequence length="316" mass="34128">MSLKALALGLLATSVLTGAAAAQDEQIRIGVSIPAATHGFMGGLNWHAAEAEKRLEAAHPNIDLIIVTADGPEDQASDLEDLVSVQQIDALVVLPFESEPLTEPVRAVKDTGAFITVVDRGLTDPTIQDVYVSGNNTEMGENSAEYMMTRLGEGDNIVILRGIPTVLDTERFDAFMAKIEGSGINVLDDEFANWNRDDGFEVMQDFLSRFPDIDGVWAQDDDITLGVVEAIRQAGREDEMFVVGGAGMKEIVRGVMEGDPLVPVDVLYPPAQIATAMDVTVAHFTSNGPVRGEYILGSPLITQENAEQFYFPDSPF</sequence>
<dbReference type="STRING" id="443610.VE25_12825"/>
<reference evidence="6 7" key="1">
    <citation type="submission" date="2015-03" db="EMBL/GenBank/DDBJ databases">
        <authorList>
            <person name="Hassan Y.I."/>
            <person name="Lepp D."/>
            <person name="Li X.-Z."/>
            <person name="Zhou T."/>
        </authorList>
    </citation>
    <scope>NUCLEOTIDE SEQUENCE [LARGE SCALE GENOMIC DNA]</scope>
    <source>
        <strain evidence="6 7">BD-c194</strain>
    </source>
</reference>
<accession>A0A0F5FRF5</accession>
<dbReference type="GO" id="GO:0030313">
    <property type="term" value="C:cell envelope"/>
    <property type="evidence" value="ECO:0007669"/>
    <property type="project" value="UniProtKB-SubCell"/>
</dbReference>